<protein>
    <recommendedName>
        <fullName evidence="3">Membrane protein 6-pyruvoyl-tetrahydropterin synthase-related domain-containing protein</fullName>
    </recommendedName>
</protein>
<dbReference type="AlphaFoldDB" id="A0A1F7WHY7"/>
<evidence type="ECO:0008006" key="3">
    <source>
        <dbReference type="Google" id="ProtNLM"/>
    </source>
</evidence>
<sequence>MKKLLLFGVVLAFVYWGLLSPGIRVANDYPYIFPEIGKASFDLPQLWSIRTAEGLGEYTISTLWAWPVDFVYGLGAKFGLSFGVLERVFGAMPFLILGIWGIRRFLRRFNVSGWPNLAACLFYLVNSYILLLVDGGQLSIALAYAWFPTAYLFFEDSISGSLKKRILAALAIGLLGLFDIRFVYVLGIVLFVRFIYELLFLKRKEVAGWIFEWAKSGGVSFLVFIGLNAFWVFPLIISGSFALPVALQRALEASSFSFTTLGHSLFLLQPHWYKNVFGKVTELRPEFILIPLLAFLAAVLKKKSKDVGFWLVIAILGVFLTKGINPPFGEVYNFLSVKIPGFSIFRDSSKFYFLTALSFSVLIGTATYELSRRFKKGHFVIPLFLILYLLLLAFPVYAGKMTGTFSEPRNKVQFFSLAEVIQKDPSFGRILWVPSKPPLGFSSPIHPTLETLRLLNVRPFAAAVRGTYETSNFLRAAYVGQILDIAGISYISYPYPDTSREDLKQDNIDYYRWFDNKLSGYSWVDGVMDFGSSQSPLPLIKTKTHQDKFFVAENAWYVVGSDELYSQLSKIPNFRLSDNALIFAEEKPGGLLHTDASKSTQFAGTIFNYKSLMDFWSSITSPEYFVFPAGNLNYSLDDSGWWKREGSDIISWRGFLQDKYSLDNSDFDYGGGWAISEGNARLLISDDKLKKDRVLLARVMVSSKAGALSFYQNGDLVGLVNTVVETPEKVVWEEEGLETKTFEKANFLWLEVGRLISDEPLEVKSNGEINVINALISAPTNIWFDTRQKPLYGQEIDLPKSQTPNLEKAFVVKSQAEVIYEEISPTEYKVTVSGVDPQRPSVLVFSSTYHPFWKMEQEESFPVYGFLNGFLVFSDGEYRVFFEPQKYVLPGLLISIVFLSSTLLFLKLKK</sequence>
<dbReference type="STRING" id="1802471.A2115_03025"/>
<reference evidence="1 2" key="1">
    <citation type="journal article" date="2016" name="Nat. Commun.">
        <title>Thousands of microbial genomes shed light on interconnected biogeochemical processes in an aquifer system.</title>
        <authorList>
            <person name="Anantharaman K."/>
            <person name="Brown C.T."/>
            <person name="Hug L.A."/>
            <person name="Sharon I."/>
            <person name="Castelle C.J."/>
            <person name="Probst A.J."/>
            <person name="Thomas B.C."/>
            <person name="Singh A."/>
            <person name="Wilkins M.J."/>
            <person name="Karaoz U."/>
            <person name="Brodie E.L."/>
            <person name="Williams K.H."/>
            <person name="Hubbard S.S."/>
            <person name="Banfield J.F."/>
        </authorList>
    </citation>
    <scope>NUCLEOTIDE SEQUENCE [LARGE SCALE GENOMIC DNA]</scope>
</reference>
<accession>A0A1F7WHY7</accession>
<name>A0A1F7WHY7_9BACT</name>
<comment type="caution">
    <text evidence="1">The sequence shown here is derived from an EMBL/GenBank/DDBJ whole genome shotgun (WGS) entry which is preliminary data.</text>
</comment>
<gene>
    <name evidence="1" type="ORF">A2115_03025</name>
</gene>
<dbReference type="Proteomes" id="UP000176198">
    <property type="component" value="Unassembled WGS sequence"/>
</dbReference>
<evidence type="ECO:0000313" key="1">
    <source>
        <dbReference type="EMBL" id="OGM02410.1"/>
    </source>
</evidence>
<evidence type="ECO:0000313" key="2">
    <source>
        <dbReference type="Proteomes" id="UP000176198"/>
    </source>
</evidence>
<proteinExistence type="predicted"/>
<organism evidence="1 2">
    <name type="scientific">Candidatus Woesebacteria bacterium GWA1_41_8</name>
    <dbReference type="NCBI Taxonomy" id="1802471"/>
    <lineage>
        <taxon>Bacteria</taxon>
        <taxon>Candidatus Woeseibacteriota</taxon>
    </lineage>
</organism>
<dbReference type="EMBL" id="MGFJ01000022">
    <property type="protein sequence ID" value="OGM02410.1"/>
    <property type="molecule type" value="Genomic_DNA"/>
</dbReference>